<comment type="caution">
    <text evidence="5">The sequence shown here is derived from an EMBL/GenBank/DDBJ whole genome shotgun (WGS) entry which is preliminary data.</text>
</comment>
<feature type="domain" description="EGF-like" evidence="4">
    <location>
        <begin position="49"/>
        <end position="60"/>
    </location>
</feature>
<protein>
    <recommendedName>
        <fullName evidence="4">EGF-like domain-containing protein</fullName>
    </recommendedName>
</protein>
<evidence type="ECO:0000256" key="2">
    <source>
        <dbReference type="SAM" id="Phobius"/>
    </source>
</evidence>
<name>A0AAW1TIX6_9CHLO</name>
<dbReference type="Gene3D" id="2.10.25.10">
    <property type="entry name" value="Laminin"/>
    <property type="match status" value="1"/>
</dbReference>
<dbReference type="EMBL" id="JALJOV010000022">
    <property type="protein sequence ID" value="KAK9868563.1"/>
    <property type="molecule type" value="Genomic_DNA"/>
</dbReference>
<evidence type="ECO:0000259" key="4">
    <source>
        <dbReference type="PROSITE" id="PS01186"/>
    </source>
</evidence>
<accession>A0AAW1TIX6</accession>
<gene>
    <name evidence="5" type="ORF">WJX84_000059</name>
</gene>
<proteinExistence type="predicted"/>
<reference evidence="5 6" key="1">
    <citation type="journal article" date="2024" name="Nat. Commun.">
        <title>Phylogenomics reveals the evolutionary origins of lichenization in chlorophyte algae.</title>
        <authorList>
            <person name="Puginier C."/>
            <person name="Libourel C."/>
            <person name="Otte J."/>
            <person name="Skaloud P."/>
            <person name="Haon M."/>
            <person name="Grisel S."/>
            <person name="Petersen M."/>
            <person name="Berrin J.G."/>
            <person name="Delaux P.M."/>
            <person name="Dal Grande F."/>
            <person name="Keller J."/>
        </authorList>
    </citation>
    <scope>NUCLEOTIDE SEQUENCE [LARGE SCALE GENOMIC DNA]</scope>
    <source>
        <strain evidence="5 6">SAG 2523</strain>
    </source>
</reference>
<evidence type="ECO:0000256" key="3">
    <source>
        <dbReference type="SAM" id="SignalP"/>
    </source>
</evidence>
<dbReference type="SUPFAM" id="SSF57196">
    <property type="entry name" value="EGF/Laminin"/>
    <property type="match status" value="1"/>
</dbReference>
<feature type="signal peptide" evidence="3">
    <location>
        <begin position="1"/>
        <end position="20"/>
    </location>
</feature>
<dbReference type="PROSITE" id="PS01186">
    <property type="entry name" value="EGF_2"/>
    <property type="match status" value="1"/>
</dbReference>
<feature type="transmembrane region" description="Helical" evidence="2">
    <location>
        <begin position="255"/>
        <end position="278"/>
    </location>
</feature>
<keyword evidence="2" id="KW-1133">Transmembrane helix</keyword>
<dbReference type="InterPro" id="IPR000742">
    <property type="entry name" value="EGF"/>
</dbReference>
<evidence type="ECO:0000313" key="6">
    <source>
        <dbReference type="Proteomes" id="UP001485043"/>
    </source>
</evidence>
<keyword evidence="2" id="KW-0472">Membrane</keyword>
<dbReference type="Proteomes" id="UP001485043">
    <property type="component" value="Unassembled WGS sequence"/>
</dbReference>
<keyword evidence="3" id="KW-0732">Signal</keyword>
<dbReference type="AlphaFoldDB" id="A0AAW1TIX6"/>
<sequence length="304" mass="30394">MVWLVALTLIGLALSPRTAAQQNFPTQASCTASCVYGSCSEWDTEAWVCLCKSGYTGSTCDSLQSSGNSEAPAEAPGSEAPVLAPTPAPMSLLDCGLGAHALDNNGVPYCNCDGTGRSGVNCQLGAPAPAPVPGVSSPSTGTPGPSTAYAPVSFPTSSVSAKAPTIASELPPTGASYVKGACPAGQSCVTCNDGGYCLNGGTCLSYGNGCDCVTFGPTTWGGGNCQTKVNTNSVQAKSGQTATSPSAAGSHISGVGVALIVISVLAVVAVAIAAFAFWKARGRTSKFDRFADQPEIFRGATNNL</sequence>
<evidence type="ECO:0000313" key="5">
    <source>
        <dbReference type="EMBL" id="KAK9868563.1"/>
    </source>
</evidence>
<keyword evidence="6" id="KW-1185">Reference proteome</keyword>
<feature type="region of interest" description="Disordered" evidence="1">
    <location>
        <begin position="63"/>
        <end position="83"/>
    </location>
</feature>
<evidence type="ECO:0000256" key="1">
    <source>
        <dbReference type="SAM" id="MobiDB-lite"/>
    </source>
</evidence>
<feature type="compositionally biased region" description="Low complexity" evidence="1">
    <location>
        <begin position="69"/>
        <end position="81"/>
    </location>
</feature>
<organism evidence="5 6">
    <name type="scientific">Apatococcus fuscideae</name>
    <dbReference type="NCBI Taxonomy" id="2026836"/>
    <lineage>
        <taxon>Eukaryota</taxon>
        <taxon>Viridiplantae</taxon>
        <taxon>Chlorophyta</taxon>
        <taxon>core chlorophytes</taxon>
        <taxon>Trebouxiophyceae</taxon>
        <taxon>Chlorellales</taxon>
        <taxon>Chlorellaceae</taxon>
        <taxon>Apatococcus</taxon>
    </lineage>
</organism>
<keyword evidence="2" id="KW-0812">Transmembrane</keyword>
<feature type="chain" id="PRO_5043934779" description="EGF-like domain-containing protein" evidence="3">
    <location>
        <begin position="21"/>
        <end position="304"/>
    </location>
</feature>